<proteinExistence type="predicted"/>
<protein>
    <submittedName>
        <fullName evidence="1">Uncharacterized protein</fullName>
    </submittedName>
</protein>
<reference evidence="1 2" key="1">
    <citation type="submission" date="2015-11" db="EMBL/GenBank/DDBJ databases">
        <title>Genomic analysis of 38 Legionella species identifies large and diverse effector repertoires.</title>
        <authorList>
            <person name="Burstein D."/>
            <person name="Amaro F."/>
            <person name="Zusman T."/>
            <person name="Lifshitz Z."/>
            <person name="Cohen O."/>
            <person name="Gilbert J.A."/>
            <person name="Pupko T."/>
            <person name="Shuman H.A."/>
            <person name="Segal G."/>
        </authorList>
    </citation>
    <scope>NUCLEOTIDE SEQUENCE [LARGE SCALE GENOMIC DNA]</scope>
    <source>
        <strain evidence="1 2">CDC#1442-AUS-E</strain>
    </source>
</reference>
<comment type="caution">
    <text evidence="1">The sequence shown here is derived from an EMBL/GenBank/DDBJ whole genome shotgun (WGS) entry which is preliminary data.</text>
</comment>
<dbReference type="Proteomes" id="UP000054618">
    <property type="component" value="Unassembled WGS sequence"/>
</dbReference>
<name>A0A0W0Y6I7_9GAMM</name>
<dbReference type="OrthoDB" id="9891924at2"/>
<dbReference type="RefSeq" id="WP_058507196.1">
    <property type="nucleotide sequence ID" value="NZ_CAAAIK010000003.1"/>
</dbReference>
<gene>
    <name evidence="1" type="ORF">Lqui_1118</name>
</gene>
<dbReference type="PATRIC" id="fig|45073.5.peg.1181"/>
<dbReference type="EMBL" id="LNYS01000006">
    <property type="protein sequence ID" value="KTD52274.1"/>
    <property type="molecule type" value="Genomic_DNA"/>
</dbReference>
<organism evidence="1 2">
    <name type="scientific">Legionella quinlivanii</name>
    <dbReference type="NCBI Taxonomy" id="45073"/>
    <lineage>
        <taxon>Bacteria</taxon>
        <taxon>Pseudomonadati</taxon>
        <taxon>Pseudomonadota</taxon>
        <taxon>Gammaproteobacteria</taxon>
        <taxon>Legionellales</taxon>
        <taxon>Legionellaceae</taxon>
        <taxon>Legionella</taxon>
    </lineage>
</organism>
<sequence>MPGKNQKPLHRSHKKIAVMDSLRKPWQELQALYTRKQYCSNTKSPESIACEKTIASLKPESVSKALPIAVDKITPNPFPRNQKLFDFCNNIARQLLVKNPLGDEDIANISRAVIIANQHHLLSFLNDSPSGSERDFLSFVFWKICRLKGVQDDAQTTILKNQFNKILWKTFEELSFIKVEIDYSTVAEKLLMDRRNTIGDYLTEDKITEYEEAGFAIQKVNVVPEKFNPKIIKIDAERERVILNAKNISEQSTIVLDAQTNKVLAVLLKDAINQREQDSISDSLKELPTTVFAGGSDFNKKIRKQNPGKAIGSASFGYLRHYAGQANHLARHQFDSRPILEKLSQLSDKLNLQFKMLLPATFRQTAKAMIPFKKAGLMLTPDNIYTTVQYNRGTKQDLHRDTDPANYSVILGVSLKPNAAMGAGTCFLEWKDLVTGQILRFNLNDRDALIADTDYLHCVYGATQDAKKADISTDRVSLVFYTHNVLKRTRVFYGYDSETEHYPIPEETIMKNDPQGEKITVLARDSTIVYDPENPEHEDERIKTISKTTWYKRRRAKKANEKHEAAVESAEVLSSLCEKAEDLAPSDEERSTVMSTVCNATDEDEESPDFFSAAKRRRKDKEPELEYRDISTTPECSDDEMEDLMETCSQTLAELSASQNKPTLSTNLPATRRQRGIVSTSYSGINHNTNFPATRRQRGMTSVSYPGMFFHEQIPAQASTSTAAPAIESSGLKL</sequence>
<evidence type="ECO:0000313" key="2">
    <source>
        <dbReference type="Proteomes" id="UP000054618"/>
    </source>
</evidence>
<dbReference type="AlphaFoldDB" id="A0A0W0Y6I7"/>
<keyword evidence="2" id="KW-1185">Reference proteome</keyword>
<evidence type="ECO:0000313" key="1">
    <source>
        <dbReference type="EMBL" id="KTD52274.1"/>
    </source>
</evidence>
<accession>A0A0W0Y6I7</accession>